<accession>A0A9D3VQP6</accession>
<feature type="region of interest" description="Disordered" evidence="1">
    <location>
        <begin position="36"/>
        <end position="68"/>
    </location>
</feature>
<feature type="compositionally biased region" description="Basic and acidic residues" evidence="1">
    <location>
        <begin position="54"/>
        <end position="68"/>
    </location>
</feature>
<sequence length="68" mass="7140">MEKERYVCDASAPPTSIDSATTTEVVRPAPHVPLVPVVTPSKGGPIKDIRKRGAKEISGDKGDDPTVA</sequence>
<name>A0A9D3VQP6_9ROSI</name>
<evidence type="ECO:0000313" key="3">
    <source>
        <dbReference type="Proteomes" id="UP000828251"/>
    </source>
</evidence>
<gene>
    <name evidence="2" type="ORF">J1N35_019311</name>
</gene>
<dbReference type="AlphaFoldDB" id="A0A9D3VQP6"/>
<dbReference type="Proteomes" id="UP000828251">
    <property type="component" value="Unassembled WGS sequence"/>
</dbReference>
<organism evidence="2 3">
    <name type="scientific">Gossypium stocksii</name>
    <dbReference type="NCBI Taxonomy" id="47602"/>
    <lineage>
        <taxon>Eukaryota</taxon>
        <taxon>Viridiplantae</taxon>
        <taxon>Streptophyta</taxon>
        <taxon>Embryophyta</taxon>
        <taxon>Tracheophyta</taxon>
        <taxon>Spermatophyta</taxon>
        <taxon>Magnoliopsida</taxon>
        <taxon>eudicotyledons</taxon>
        <taxon>Gunneridae</taxon>
        <taxon>Pentapetalae</taxon>
        <taxon>rosids</taxon>
        <taxon>malvids</taxon>
        <taxon>Malvales</taxon>
        <taxon>Malvaceae</taxon>
        <taxon>Malvoideae</taxon>
        <taxon>Gossypium</taxon>
    </lineage>
</organism>
<protein>
    <submittedName>
        <fullName evidence="2">Uncharacterized protein</fullName>
    </submittedName>
</protein>
<dbReference type="EMBL" id="JAIQCV010000006">
    <property type="protein sequence ID" value="KAH1092054.1"/>
    <property type="molecule type" value="Genomic_DNA"/>
</dbReference>
<keyword evidence="3" id="KW-1185">Reference proteome</keyword>
<reference evidence="2 3" key="1">
    <citation type="journal article" date="2021" name="Plant Biotechnol. J.">
        <title>Multi-omics assisted identification of the key and species-specific regulatory components of drought-tolerant mechanisms in Gossypium stocksii.</title>
        <authorList>
            <person name="Yu D."/>
            <person name="Ke L."/>
            <person name="Zhang D."/>
            <person name="Wu Y."/>
            <person name="Sun Y."/>
            <person name="Mei J."/>
            <person name="Sun J."/>
            <person name="Sun Y."/>
        </authorList>
    </citation>
    <scope>NUCLEOTIDE SEQUENCE [LARGE SCALE GENOMIC DNA]</scope>
    <source>
        <strain evidence="3">cv. E1</strain>
        <tissue evidence="2">Leaf</tissue>
    </source>
</reference>
<proteinExistence type="predicted"/>
<evidence type="ECO:0000256" key="1">
    <source>
        <dbReference type="SAM" id="MobiDB-lite"/>
    </source>
</evidence>
<evidence type="ECO:0000313" key="2">
    <source>
        <dbReference type="EMBL" id="KAH1092054.1"/>
    </source>
</evidence>
<comment type="caution">
    <text evidence="2">The sequence shown here is derived from an EMBL/GenBank/DDBJ whole genome shotgun (WGS) entry which is preliminary data.</text>
</comment>